<dbReference type="InterPro" id="IPR013424">
    <property type="entry name" value="Ice-binding_C"/>
</dbReference>
<protein>
    <submittedName>
        <fullName evidence="3">PEP-CTERM sorting domain-containing protein</fullName>
    </submittedName>
</protein>
<keyword evidence="4" id="KW-1185">Reference proteome</keyword>
<gene>
    <name evidence="3" type="ORF">G9Q37_00535</name>
</gene>
<evidence type="ECO:0000259" key="2">
    <source>
        <dbReference type="Pfam" id="PF07589"/>
    </source>
</evidence>
<dbReference type="NCBIfam" id="TIGR02595">
    <property type="entry name" value="PEP_CTERM"/>
    <property type="match status" value="1"/>
</dbReference>
<reference evidence="3 4" key="1">
    <citation type="submission" date="2020-03" db="EMBL/GenBank/DDBJ databases">
        <title>Hydrogenophaga sp. nov. isolated from cyanobacterial mat.</title>
        <authorList>
            <person name="Thorat V."/>
            <person name="Kirdat K."/>
            <person name="Tiwarekar B."/>
            <person name="Costa E.D."/>
            <person name="Yadav A."/>
        </authorList>
    </citation>
    <scope>NUCLEOTIDE SEQUENCE [LARGE SCALE GENOMIC DNA]</scope>
    <source>
        <strain evidence="3 4">BA0156</strain>
    </source>
</reference>
<feature type="chain" id="PRO_5026139541" evidence="1">
    <location>
        <begin position="21"/>
        <end position="284"/>
    </location>
</feature>
<evidence type="ECO:0000256" key="1">
    <source>
        <dbReference type="SAM" id="SignalP"/>
    </source>
</evidence>
<dbReference type="Pfam" id="PF07589">
    <property type="entry name" value="PEP-CTERM"/>
    <property type="match status" value="1"/>
</dbReference>
<accession>A0A6G8IC44</accession>
<keyword evidence="1" id="KW-0732">Signal</keyword>
<organism evidence="3 4">
    <name type="scientific">Hydrogenophaga crocea</name>
    <dbReference type="NCBI Taxonomy" id="2716225"/>
    <lineage>
        <taxon>Bacteria</taxon>
        <taxon>Pseudomonadati</taxon>
        <taxon>Pseudomonadota</taxon>
        <taxon>Betaproteobacteria</taxon>
        <taxon>Burkholderiales</taxon>
        <taxon>Comamonadaceae</taxon>
        <taxon>Hydrogenophaga</taxon>
    </lineage>
</organism>
<sequence length="284" mass="28925">MKLKLIAAAAAFAAAGAAHAAIALPTATGNSDLVASFYSVASNSSVYFDLGVSMSDFAAATGGASGTGIKLVWDLDAGTFQDLSAAATGLATQAINYGSVFTSFLGEVSLGDVKFDVKAGDRQYSGLQPAAGAVSLLTTSAAPTVSSTNSNLLTALTNLNTAFGFMNGDTTSSTHSDAAGANKFDEGDNAQQLAYLNAQGENIKVLPFQTAGSIANPLNMFLVSYTTGINPAAVTTYAGQWSFDSVTNQLIYATAPVPEPEAFAMLLAGLGLMGAIARRRRTQA</sequence>
<name>A0A6G8IC44_9BURK</name>
<evidence type="ECO:0000313" key="4">
    <source>
        <dbReference type="Proteomes" id="UP000503162"/>
    </source>
</evidence>
<dbReference type="EMBL" id="CP049989">
    <property type="protein sequence ID" value="QIM50722.1"/>
    <property type="molecule type" value="Genomic_DNA"/>
</dbReference>
<feature type="domain" description="Ice-binding protein C-terminal" evidence="2">
    <location>
        <begin position="256"/>
        <end position="281"/>
    </location>
</feature>
<dbReference type="KEGG" id="hcz:G9Q37_00535"/>
<evidence type="ECO:0000313" key="3">
    <source>
        <dbReference type="EMBL" id="QIM50722.1"/>
    </source>
</evidence>
<dbReference type="AlphaFoldDB" id="A0A6G8IC44"/>
<dbReference type="RefSeq" id="WP_166223009.1">
    <property type="nucleotide sequence ID" value="NZ_CP049989.1"/>
</dbReference>
<dbReference type="Proteomes" id="UP000503162">
    <property type="component" value="Chromosome"/>
</dbReference>
<feature type="signal peptide" evidence="1">
    <location>
        <begin position="1"/>
        <end position="20"/>
    </location>
</feature>
<proteinExistence type="predicted"/>